<dbReference type="AlphaFoldDB" id="A0A1Y4QWS6"/>
<proteinExistence type="predicted"/>
<protein>
    <submittedName>
        <fullName evidence="1">Uncharacterized protein</fullName>
    </submittedName>
</protein>
<name>A0A1Y4QWS6_9ENTE</name>
<dbReference type="RefSeq" id="WP_087215472.1">
    <property type="nucleotide sequence ID" value="NZ_NFLC01000017.1"/>
</dbReference>
<sequence length="108" mass="13083">MNKKHEIRIRNIDNKIYSKLERIVEKYNYPSINQFLLSKLFEIVENESLNTLNNDLADEIYAIKKLQHETNERLFNLQVMQYKLENRVYYYSECILLLVDMCSKTKLT</sequence>
<accession>A0A1Y4QWS6</accession>
<organism evidence="1 2">
    <name type="scientific">Enterococcus cecorum</name>
    <dbReference type="NCBI Taxonomy" id="44008"/>
    <lineage>
        <taxon>Bacteria</taxon>
        <taxon>Bacillati</taxon>
        <taxon>Bacillota</taxon>
        <taxon>Bacilli</taxon>
        <taxon>Lactobacillales</taxon>
        <taxon>Enterococcaceae</taxon>
        <taxon>Enterococcus</taxon>
    </lineage>
</organism>
<dbReference type="EMBL" id="NFLC01000017">
    <property type="protein sequence ID" value="OUQ09749.1"/>
    <property type="molecule type" value="Genomic_DNA"/>
</dbReference>
<dbReference type="Proteomes" id="UP000196074">
    <property type="component" value="Unassembled WGS sequence"/>
</dbReference>
<comment type="caution">
    <text evidence="1">The sequence shown here is derived from an EMBL/GenBank/DDBJ whole genome shotgun (WGS) entry which is preliminary data.</text>
</comment>
<gene>
    <name evidence="1" type="ORF">B5E88_08865</name>
</gene>
<reference evidence="2" key="1">
    <citation type="submission" date="2017-04" db="EMBL/GenBank/DDBJ databases">
        <title>Function of individual gut microbiota members based on whole genome sequencing of pure cultures obtained from chicken caecum.</title>
        <authorList>
            <person name="Medvecky M."/>
            <person name="Cejkova D."/>
            <person name="Polansky O."/>
            <person name="Karasova D."/>
            <person name="Kubasova T."/>
            <person name="Cizek A."/>
            <person name="Rychlik I."/>
        </authorList>
    </citation>
    <scope>NUCLEOTIDE SEQUENCE [LARGE SCALE GENOMIC DNA]</scope>
    <source>
        <strain evidence="2">An144</strain>
    </source>
</reference>
<evidence type="ECO:0000313" key="1">
    <source>
        <dbReference type="EMBL" id="OUQ09749.1"/>
    </source>
</evidence>
<evidence type="ECO:0000313" key="2">
    <source>
        <dbReference type="Proteomes" id="UP000196074"/>
    </source>
</evidence>